<keyword evidence="5 10" id="KW-0812">Transmembrane</keyword>
<protein>
    <recommendedName>
        <fullName evidence="3 9">Flagellar biosynthetic protein FliR</fullName>
    </recommendedName>
</protein>
<proteinExistence type="inferred from homology"/>
<evidence type="ECO:0000313" key="12">
    <source>
        <dbReference type="Proteomes" id="UP001300604"/>
    </source>
</evidence>
<dbReference type="GO" id="GO:0005886">
    <property type="term" value="C:plasma membrane"/>
    <property type="evidence" value="ECO:0007669"/>
    <property type="project" value="UniProtKB-SubCell"/>
</dbReference>
<evidence type="ECO:0000256" key="2">
    <source>
        <dbReference type="ARBA" id="ARBA00009772"/>
    </source>
</evidence>
<dbReference type="EMBL" id="CP135996">
    <property type="protein sequence ID" value="WOC31257.1"/>
    <property type="molecule type" value="Genomic_DNA"/>
</dbReference>
<reference evidence="11 12" key="2">
    <citation type="submission" date="2024-06" db="EMBL/GenBank/DDBJ databases">
        <title>Caproicibacterium argilliputei sp. nov, a novel caproic acid producing anaerobic bacterium isolated from pit mud.</title>
        <authorList>
            <person name="Xia S."/>
        </authorList>
    </citation>
    <scope>NUCLEOTIDE SEQUENCE [LARGE SCALE GENOMIC DNA]</scope>
    <source>
        <strain evidence="11 12">ZCY20-5</strain>
    </source>
</reference>
<keyword evidence="7 10" id="KW-0472">Membrane</keyword>
<dbReference type="PANTHER" id="PTHR30065:SF1">
    <property type="entry name" value="SURFACE PRESENTATION OF ANTIGENS PROTEIN SPAR"/>
    <property type="match status" value="1"/>
</dbReference>
<dbReference type="Proteomes" id="UP001300604">
    <property type="component" value="Chromosome"/>
</dbReference>
<dbReference type="NCBIfam" id="TIGR01400">
    <property type="entry name" value="fliR"/>
    <property type="match status" value="1"/>
</dbReference>
<feature type="transmembrane region" description="Helical" evidence="10">
    <location>
        <begin position="74"/>
        <end position="94"/>
    </location>
</feature>
<feature type="transmembrane region" description="Helical" evidence="10">
    <location>
        <begin position="218"/>
        <end position="239"/>
    </location>
</feature>
<keyword evidence="11" id="KW-0282">Flagellum</keyword>
<dbReference type="InterPro" id="IPR002010">
    <property type="entry name" value="T3SS_IM_R"/>
</dbReference>
<evidence type="ECO:0000256" key="7">
    <source>
        <dbReference type="ARBA" id="ARBA00023136"/>
    </source>
</evidence>
<keyword evidence="12" id="KW-1185">Reference proteome</keyword>
<dbReference type="InterPro" id="IPR006303">
    <property type="entry name" value="FliR"/>
</dbReference>
<evidence type="ECO:0000256" key="3">
    <source>
        <dbReference type="ARBA" id="ARBA00021717"/>
    </source>
</evidence>
<dbReference type="KEGG" id="carl:PXC00_08460"/>
<feature type="transmembrane region" description="Helical" evidence="10">
    <location>
        <begin position="166"/>
        <end position="184"/>
    </location>
</feature>
<name>A0AA97D7U7_9FIRM</name>
<feature type="transmembrane region" description="Helical" evidence="10">
    <location>
        <begin position="124"/>
        <end position="146"/>
    </location>
</feature>
<dbReference type="GO" id="GO:0006605">
    <property type="term" value="P:protein targeting"/>
    <property type="evidence" value="ECO:0007669"/>
    <property type="project" value="UniProtKB-UniRule"/>
</dbReference>
<gene>
    <name evidence="11" type="primary">fliR</name>
    <name evidence="11" type="ORF">PXC00_08460</name>
</gene>
<keyword evidence="6 10" id="KW-1133">Transmembrane helix</keyword>
<organism evidence="11 12">
    <name type="scientific">Caproicibacterium argilliputei</name>
    <dbReference type="NCBI Taxonomy" id="3030016"/>
    <lineage>
        <taxon>Bacteria</taxon>
        <taxon>Bacillati</taxon>
        <taxon>Bacillota</taxon>
        <taxon>Clostridia</taxon>
        <taxon>Eubacteriales</taxon>
        <taxon>Oscillospiraceae</taxon>
        <taxon>Caproicibacterium</taxon>
    </lineage>
</organism>
<keyword evidence="8 10" id="KW-0975">Bacterial flagellum</keyword>
<evidence type="ECO:0000256" key="1">
    <source>
        <dbReference type="ARBA" id="ARBA00002578"/>
    </source>
</evidence>
<dbReference type="GO" id="GO:0009425">
    <property type="term" value="C:bacterial-type flagellum basal body"/>
    <property type="evidence" value="ECO:0007669"/>
    <property type="project" value="UniProtKB-SubCell"/>
</dbReference>
<keyword evidence="11" id="KW-0969">Cilium</keyword>
<evidence type="ECO:0000256" key="10">
    <source>
        <dbReference type="RuleBase" id="RU362071"/>
    </source>
</evidence>
<reference evidence="12" key="1">
    <citation type="submission" date="2024-06" db="EMBL/GenBank/DDBJ databases">
        <title>Caproicibacterium argilliputei sp. nov, a novel caproic acid producing anaerobic bacterium isolated from pit mud.</title>
        <authorList>
            <person name="Zeng C."/>
        </authorList>
    </citation>
    <scope>NUCLEOTIDE SEQUENCE [LARGE SCALE GENOMIC DNA]</scope>
    <source>
        <strain evidence="12">ZCY20-5</strain>
    </source>
</reference>
<evidence type="ECO:0000256" key="8">
    <source>
        <dbReference type="ARBA" id="ARBA00023143"/>
    </source>
</evidence>
<comment type="function">
    <text evidence="1 10">Role in flagellar biosynthesis.</text>
</comment>
<feature type="transmembrane region" description="Helical" evidence="10">
    <location>
        <begin position="6"/>
        <end position="25"/>
    </location>
</feature>
<keyword evidence="11" id="KW-0966">Cell projection</keyword>
<dbReference type="RefSeq" id="WP_275843937.1">
    <property type="nucleotide sequence ID" value="NZ_CP135996.1"/>
</dbReference>
<evidence type="ECO:0000313" key="11">
    <source>
        <dbReference type="EMBL" id="WOC31257.1"/>
    </source>
</evidence>
<evidence type="ECO:0000256" key="4">
    <source>
        <dbReference type="ARBA" id="ARBA00022475"/>
    </source>
</evidence>
<sequence length="261" mass="28672">MTIQMQTVLAYLLVFCRMCGMVVFNPLLMSKSVPSRLRVGFALLLTAIVAPTVMKTAPTSITDFGLVLAIGKEMTAGVLCGFIFQIFYYLLMFVGDVMDLTFGLAMAKIFDPGTNIQMSLSGKVLDVLFVLYFFATNSHLVMIRIFTSSYEIIPIGQMAHFQNAGSFLLSLFVNTFSLAMQLAMPFMAADLLLEVAMGILMKLIPQINVFVVSMQLKVLLGLALLFLFASPIGGFISNYSDMMLKAMEQALYTLRVSTGTG</sequence>
<evidence type="ECO:0000256" key="6">
    <source>
        <dbReference type="ARBA" id="ARBA00022989"/>
    </source>
</evidence>
<comment type="similarity">
    <text evidence="2 10">Belongs to the FliR/MopE/SpaR family.</text>
</comment>
<evidence type="ECO:0000256" key="5">
    <source>
        <dbReference type="ARBA" id="ARBA00022692"/>
    </source>
</evidence>
<keyword evidence="4 10" id="KW-1003">Cell membrane</keyword>
<dbReference type="GO" id="GO:0044780">
    <property type="term" value="P:bacterial-type flagellum assembly"/>
    <property type="evidence" value="ECO:0007669"/>
    <property type="project" value="UniProtKB-UniRule"/>
</dbReference>
<comment type="subcellular location">
    <subcellularLocation>
        <location evidence="10">Cell membrane</location>
        <topology evidence="10">Multi-pass membrane protein</topology>
    </subcellularLocation>
    <subcellularLocation>
        <location evidence="10">Bacterial flagellum basal body</location>
    </subcellularLocation>
</comment>
<accession>A0AA97D7U7</accession>
<evidence type="ECO:0000256" key="9">
    <source>
        <dbReference type="NCBIfam" id="TIGR01400"/>
    </source>
</evidence>
<dbReference type="AlphaFoldDB" id="A0AA97D7U7"/>
<dbReference type="Pfam" id="PF01311">
    <property type="entry name" value="Bac_export_1"/>
    <property type="match status" value="1"/>
</dbReference>
<feature type="transmembrane region" description="Helical" evidence="10">
    <location>
        <begin position="37"/>
        <end position="54"/>
    </location>
</feature>
<dbReference type="PRINTS" id="PR00953">
    <property type="entry name" value="TYPE3IMRPROT"/>
</dbReference>
<dbReference type="PANTHER" id="PTHR30065">
    <property type="entry name" value="FLAGELLAR BIOSYNTHETIC PROTEIN FLIR"/>
    <property type="match status" value="1"/>
</dbReference>